<sequence>MRNQGEERAPGTSGTSGGRGGRSPVTSRAELEHLAFELFAERGFERTTVDDIARAAGIGRRTFFRYFPSKNDVVWGAFDEELARLRADLRTYPPDVPLMDAVRQALIEFNRVGPAETPWHRRRMRLILGTPALQAHSTLRYVAWRQVIAEFIGNRIGQDEHALAPQAIAYATLGVAIAAYEQWLRHENLELTELLDAAMRKLAAGFAGTVENPMPPSPRRPSSR</sequence>
<dbReference type="AlphaFoldDB" id="F8B4Y9"/>
<evidence type="ECO:0000256" key="5">
    <source>
        <dbReference type="SAM" id="MobiDB-lite"/>
    </source>
</evidence>
<dbReference type="PROSITE" id="PS01081">
    <property type="entry name" value="HTH_TETR_1"/>
    <property type="match status" value="1"/>
</dbReference>
<protein>
    <submittedName>
        <fullName evidence="7">Regulatory protein TetR</fullName>
    </submittedName>
</protein>
<dbReference type="InterPro" id="IPR023772">
    <property type="entry name" value="DNA-bd_HTH_TetR-type_CS"/>
</dbReference>
<name>F8B4Y9_9ACTN</name>
<dbReference type="Proteomes" id="UP000001549">
    <property type="component" value="Chromosome"/>
</dbReference>
<proteinExistence type="predicted"/>
<feature type="DNA-binding region" description="H-T-H motif" evidence="4">
    <location>
        <begin position="48"/>
        <end position="67"/>
    </location>
</feature>
<evidence type="ECO:0000313" key="7">
    <source>
        <dbReference type="EMBL" id="AEH10117.1"/>
    </source>
</evidence>
<dbReference type="GO" id="GO:0000976">
    <property type="term" value="F:transcription cis-regulatory region binding"/>
    <property type="evidence" value="ECO:0007669"/>
    <property type="project" value="TreeGrafter"/>
</dbReference>
<dbReference type="PROSITE" id="PS50977">
    <property type="entry name" value="HTH_TETR_2"/>
    <property type="match status" value="1"/>
</dbReference>
<evidence type="ECO:0000256" key="3">
    <source>
        <dbReference type="ARBA" id="ARBA00023163"/>
    </source>
</evidence>
<evidence type="ECO:0000259" key="6">
    <source>
        <dbReference type="PROSITE" id="PS50977"/>
    </source>
</evidence>
<gene>
    <name evidence="7" type="ordered locus">FsymDg_2780</name>
</gene>
<dbReference type="NCBIfam" id="TIGR03968">
    <property type="entry name" value="mycofact_TetR"/>
    <property type="match status" value="1"/>
</dbReference>
<dbReference type="PANTHER" id="PTHR30055:SF238">
    <property type="entry name" value="MYCOFACTOCIN BIOSYNTHESIS TRANSCRIPTIONAL REGULATOR MFTR-RELATED"/>
    <property type="match status" value="1"/>
</dbReference>
<dbReference type="PRINTS" id="PR00455">
    <property type="entry name" value="HTHTETR"/>
</dbReference>
<dbReference type="KEGG" id="fsy:FsymDg_2780"/>
<feature type="region of interest" description="Disordered" evidence="5">
    <location>
        <begin position="1"/>
        <end position="25"/>
    </location>
</feature>
<organism evidence="7 8">
    <name type="scientific">Candidatus Protofrankia datiscae</name>
    <dbReference type="NCBI Taxonomy" id="2716812"/>
    <lineage>
        <taxon>Bacteria</taxon>
        <taxon>Bacillati</taxon>
        <taxon>Actinomycetota</taxon>
        <taxon>Actinomycetes</taxon>
        <taxon>Frankiales</taxon>
        <taxon>Frankiaceae</taxon>
        <taxon>Protofrankia</taxon>
    </lineage>
</organism>
<dbReference type="InterPro" id="IPR001647">
    <property type="entry name" value="HTH_TetR"/>
</dbReference>
<dbReference type="Pfam" id="PF17754">
    <property type="entry name" value="TetR_C_14"/>
    <property type="match status" value="1"/>
</dbReference>
<accession>F8B4Y9</accession>
<dbReference type="HOGENOM" id="CLU_069356_2_1_11"/>
<dbReference type="InterPro" id="IPR041347">
    <property type="entry name" value="MftR_C"/>
</dbReference>
<dbReference type="eggNOG" id="COG1309">
    <property type="taxonomic scope" value="Bacteria"/>
</dbReference>
<dbReference type="InterPro" id="IPR050109">
    <property type="entry name" value="HTH-type_TetR-like_transc_reg"/>
</dbReference>
<dbReference type="SUPFAM" id="SSF46689">
    <property type="entry name" value="Homeodomain-like"/>
    <property type="match status" value="1"/>
</dbReference>
<dbReference type="GO" id="GO:0003700">
    <property type="term" value="F:DNA-binding transcription factor activity"/>
    <property type="evidence" value="ECO:0007669"/>
    <property type="project" value="TreeGrafter"/>
</dbReference>
<keyword evidence="1" id="KW-0805">Transcription regulation</keyword>
<dbReference type="STRING" id="656024.FsymDg_2780"/>
<reference evidence="7 8" key="1">
    <citation type="submission" date="2011-05" db="EMBL/GenBank/DDBJ databases">
        <title>Complete sequence of chromosome of Frankia symbiont of Datisca glomerata.</title>
        <authorList>
            <consortium name="US DOE Joint Genome Institute"/>
            <person name="Lucas S."/>
            <person name="Han J."/>
            <person name="Lapidus A."/>
            <person name="Cheng J.-F."/>
            <person name="Goodwin L."/>
            <person name="Pitluck S."/>
            <person name="Peters L."/>
            <person name="Mikhailova N."/>
            <person name="Chertkov O."/>
            <person name="Teshima H."/>
            <person name="Han C."/>
            <person name="Tapia R."/>
            <person name="Land M."/>
            <person name="Hauser L."/>
            <person name="Kyrpides N."/>
            <person name="Ivanova N."/>
            <person name="Pagani I."/>
            <person name="Berry A."/>
            <person name="Pawlowski K."/>
            <person name="Persson T."/>
            <person name="Vanden Heuvel B."/>
            <person name="Benson D."/>
            <person name="Woyke T."/>
        </authorList>
    </citation>
    <scope>NUCLEOTIDE SEQUENCE [LARGE SCALE GENOMIC DNA]</scope>
    <source>
        <strain evidence="8">4085684</strain>
    </source>
</reference>
<dbReference type="InterPro" id="IPR023851">
    <property type="entry name" value="Tscrpt_reg_TetR-type"/>
</dbReference>
<keyword evidence="2 4" id="KW-0238">DNA-binding</keyword>
<dbReference type="EMBL" id="CP002801">
    <property type="protein sequence ID" value="AEH10117.1"/>
    <property type="molecule type" value="Genomic_DNA"/>
</dbReference>
<dbReference type="Gene3D" id="1.10.10.60">
    <property type="entry name" value="Homeodomain-like"/>
    <property type="match status" value="1"/>
</dbReference>
<dbReference type="Pfam" id="PF00440">
    <property type="entry name" value="TetR_N"/>
    <property type="match status" value="1"/>
</dbReference>
<evidence type="ECO:0000313" key="8">
    <source>
        <dbReference type="Proteomes" id="UP000001549"/>
    </source>
</evidence>
<dbReference type="InterPro" id="IPR009057">
    <property type="entry name" value="Homeodomain-like_sf"/>
</dbReference>
<evidence type="ECO:0000256" key="4">
    <source>
        <dbReference type="PROSITE-ProRule" id="PRU00335"/>
    </source>
</evidence>
<dbReference type="PANTHER" id="PTHR30055">
    <property type="entry name" value="HTH-TYPE TRANSCRIPTIONAL REGULATOR RUTR"/>
    <property type="match status" value="1"/>
</dbReference>
<dbReference type="RefSeq" id="WP_013874026.1">
    <property type="nucleotide sequence ID" value="NC_015656.1"/>
</dbReference>
<dbReference type="Gene3D" id="1.10.357.10">
    <property type="entry name" value="Tetracycline Repressor, domain 2"/>
    <property type="match status" value="1"/>
</dbReference>
<keyword evidence="8" id="KW-1185">Reference proteome</keyword>
<keyword evidence="3" id="KW-0804">Transcription</keyword>
<evidence type="ECO:0000256" key="1">
    <source>
        <dbReference type="ARBA" id="ARBA00023015"/>
    </source>
</evidence>
<feature type="domain" description="HTH tetR-type" evidence="6">
    <location>
        <begin position="25"/>
        <end position="85"/>
    </location>
</feature>
<evidence type="ECO:0000256" key="2">
    <source>
        <dbReference type="ARBA" id="ARBA00023125"/>
    </source>
</evidence>